<evidence type="ECO:0000313" key="1">
    <source>
        <dbReference type="EMBL" id="KAH7848558.1"/>
    </source>
</evidence>
<name>A0ACB7Y678_9ERIC</name>
<organism evidence="1 2">
    <name type="scientific">Vaccinium darrowii</name>
    <dbReference type="NCBI Taxonomy" id="229202"/>
    <lineage>
        <taxon>Eukaryota</taxon>
        <taxon>Viridiplantae</taxon>
        <taxon>Streptophyta</taxon>
        <taxon>Embryophyta</taxon>
        <taxon>Tracheophyta</taxon>
        <taxon>Spermatophyta</taxon>
        <taxon>Magnoliopsida</taxon>
        <taxon>eudicotyledons</taxon>
        <taxon>Gunneridae</taxon>
        <taxon>Pentapetalae</taxon>
        <taxon>asterids</taxon>
        <taxon>Ericales</taxon>
        <taxon>Ericaceae</taxon>
        <taxon>Vaccinioideae</taxon>
        <taxon>Vaccinieae</taxon>
        <taxon>Vaccinium</taxon>
    </lineage>
</organism>
<gene>
    <name evidence="1" type="ORF">Vadar_004370</name>
</gene>
<reference evidence="1 2" key="1">
    <citation type="journal article" date="2021" name="Hortic Res">
        <title>High-quality reference genome and annotation aids understanding of berry development for evergreen blueberry (Vaccinium darrowii).</title>
        <authorList>
            <person name="Yu J."/>
            <person name="Hulse-Kemp A.M."/>
            <person name="Babiker E."/>
            <person name="Staton M."/>
        </authorList>
    </citation>
    <scope>NUCLEOTIDE SEQUENCE [LARGE SCALE GENOMIC DNA]</scope>
    <source>
        <strain evidence="2">cv. NJ 8807/NJ 8810</strain>
        <tissue evidence="1">Young leaf</tissue>
    </source>
</reference>
<evidence type="ECO:0000313" key="2">
    <source>
        <dbReference type="Proteomes" id="UP000828048"/>
    </source>
</evidence>
<protein>
    <submittedName>
        <fullName evidence="1">Uncharacterized protein</fullName>
    </submittedName>
</protein>
<accession>A0ACB7Y678</accession>
<sequence length="207" mass="23445">MKKSEAKEENMGKCLRLVRELVKKFQTFSISQVPREENVEVDQLAKLATTSESLISKDVMVQYLETPSIAKNIEEVQVIEYKGTWADPIVRYIRDGEVPDDKVQARKLRIKAARYALMRDVLYRRSFTLPYLRCLVTAKAAQAMAEKPNSAQIYGNLESNTSSGPKTKAKLISLSSAPEGQYVLTIKLRQEAHIRARDVQSKHDAIS</sequence>
<proteinExistence type="predicted"/>
<comment type="caution">
    <text evidence="1">The sequence shown here is derived from an EMBL/GenBank/DDBJ whole genome shotgun (WGS) entry which is preliminary data.</text>
</comment>
<dbReference type="EMBL" id="CM037157">
    <property type="protein sequence ID" value="KAH7848558.1"/>
    <property type="molecule type" value="Genomic_DNA"/>
</dbReference>
<dbReference type="Proteomes" id="UP000828048">
    <property type="component" value="Chromosome 7"/>
</dbReference>
<keyword evidence="2" id="KW-1185">Reference proteome</keyword>